<reference evidence="2" key="1">
    <citation type="submission" date="2018-05" db="EMBL/GenBank/DDBJ databases">
        <authorList>
            <person name="Lanie J.A."/>
            <person name="Ng W.-L."/>
            <person name="Kazmierczak K.M."/>
            <person name="Andrzejewski T.M."/>
            <person name="Davidsen T.M."/>
            <person name="Wayne K.J."/>
            <person name="Tettelin H."/>
            <person name="Glass J.I."/>
            <person name="Rusch D."/>
            <person name="Podicherti R."/>
            <person name="Tsui H.-C.T."/>
            <person name="Winkler M.E."/>
        </authorList>
    </citation>
    <scope>NUCLEOTIDE SEQUENCE</scope>
</reference>
<gene>
    <name evidence="2" type="ORF">METZ01_LOCUS143770</name>
</gene>
<dbReference type="Gene3D" id="3.40.50.12780">
    <property type="entry name" value="N-terminal domain of ligase-like"/>
    <property type="match status" value="1"/>
</dbReference>
<feature type="domain" description="AMP-dependent synthetase/ligase" evidence="1">
    <location>
        <begin position="18"/>
        <end position="134"/>
    </location>
</feature>
<dbReference type="AlphaFoldDB" id="A0A381ZNQ4"/>
<dbReference type="PANTHER" id="PTHR43767">
    <property type="entry name" value="LONG-CHAIN-FATTY-ACID--COA LIGASE"/>
    <property type="match status" value="1"/>
</dbReference>
<dbReference type="PANTHER" id="PTHR43767:SF1">
    <property type="entry name" value="NONRIBOSOMAL PEPTIDE SYNTHASE PES1 (EUROFUNG)-RELATED"/>
    <property type="match status" value="1"/>
</dbReference>
<dbReference type="SUPFAM" id="SSF56801">
    <property type="entry name" value="Acetyl-CoA synthetase-like"/>
    <property type="match status" value="1"/>
</dbReference>
<name>A0A381ZNQ4_9ZZZZ</name>
<dbReference type="InterPro" id="IPR000873">
    <property type="entry name" value="AMP-dep_synth/lig_dom"/>
</dbReference>
<dbReference type="EMBL" id="UINC01022062">
    <property type="protein sequence ID" value="SVA90916.1"/>
    <property type="molecule type" value="Genomic_DNA"/>
</dbReference>
<dbReference type="InterPro" id="IPR050237">
    <property type="entry name" value="ATP-dep_AMP-bd_enzyme"/>
</dbReference>
<evidence type="ECO:0000259" key="1">
    <source>
        <dbReference type="Pfam" id="PF00501"/>
    </source>
</evidence>
<dbReference type="InterPro" id="IPR042099">
    <property type="entry name" value="ANL_N_sf"/>
</dbReference>
<proteinExistence type="predicted"/>
<sequence>MLQPFNSTATMYPGFYDPDKPAYIMASSNKCVTYGDLETASNQIAHLFRTLGLTRGDTIALCLENHPWFFKICWGAYRSGIYFTAISYRLQPEEVEYIVNDCGAKVLITSAELSSTFDLLKNKLRSNPTCYMLDDIADGATPFESMVAEQPKQPI</sequence>
<accession>A0A381ZNQ4</accession>
<evidence type="ECO:0000313" key="2">
    <source>
        <dbReference type="EMBL" id="SVA90916.1"/>
    </source>
</evidence>
<dbReference type="Pfam" id="PF00501">
    <property type="entry name" value="AMP-binding"/>
    <property type="match status" value="1"/>
</dbReference>
<protein>
    <recommendedName>
        <fullName evidence="1">AMP-dependent synthetase/ligase domain-containing protein</fullName>
    </recommendedName>
</protein>
<organism evidence="2">
    <name type="scientific">marine metagenome</name>
    <dbReference type="NCBI Taxonomy" id="408172"/>
    <lineage>
        <taxon>unclassified sequences</taxon>
        <taxon>metagenomes</taxon>
        <taxon>ecological metagenomes</taxon>
    </lineage>
</organism>
<feature type="non-terminal residue" evidence="2">
    <location>
        <position position="155"/>
    </location>
</feature>